<gene>
    <name evidence="1" type="ORF">ABID49_002014</name>
</gene>
<evidence type="ECO:0000313" key="1">
    <source>
        <dbReference type="EMBL" id="MET3576099.1"/>
    </source>
</evidence>
<protein>
    <submittedName>
        <fullName evidence="1">Methyl-accepting chemotaxis protein</fullName>
    </submittedName>
</protein>
<dbReference type="EMBL" id="JBEPLW010000016">
    <property type="protein sequence ID" value="MET3576099.1"/>
    <property type="molecule type" value="Genomic_DNA"/>
</dbReference>
<name>A0ABV2GD75_9BACL</name>
<sequence length="92" mass="10122">MDEIVELLREMVDKLDQVDSRLLEVTMGIDSLNEEVSSIKGYGLDNSISDVAQALNDVKENIGELSGDGLYNSLTDVCNKLDDVVFQVSILD</sequence>
<dbReference type="RefSeq" id="WP_040226866.1">
    <property type="nucleotide sequence ID" value="NZ_JBEPLW010000016.1"/>
</dbReference>
<comment type="caution">
    <text evidence="1">The sequence shown here is derived from an EMBL/GenBank/DDBJ whole genome shotgun (WGS) entry which is preliminary data.</text>
</comment>
<reference evidence="1 2" key="1">
    <citation type="submission" date="2024-06" db="EMBL/GenBank/DDBJ databases">
        <title>Genomic Encyclopedia of Type Strains, Phase IV (KMG-IV): sequencing the most valuable type-strain genomes for metagenomic binning, comparative biology and taxonomic classification.</title>
        <authorList>
            <person name="Goeker M."/>
        </authorList>
    </citation>
    <scope>NUCLEOTIDE SEQUENCE [LARGE SCALE GENOMIC DNA]</scope>
    <source>
        <strain evidence="1 2">DSM 26128</strain>
    </source>
</reference>
<dbReference type="Proteomes" id="UP001549099">
    <property type="component" value="Unassembled WGS sequence"/>
</dbReference>
<keyword evidence="2" id="KW-1185">Reference proteome</keyword>
<organism evidence="1 2">
    <name type="scientific">Bhargavaea ullalensis</name>
    <dbReference type="NCBI Taxonomy" id="1265685"/>
    <lineage>
        <taxon>Bacteria</taxon>
        <taxon>Bacillati</taxon>
        <taxon>Bacillota</taxon>
        <taxon>Bacilli</taxon>
        <taxon>Bacillales</taxon>
        <taxon>Caryophanaceae</taxon>
        <taxon>Bhargavaea</taxon>
    </lineage>
</organism>
<evidence type="ECO:0000313" key="2">
    <source>
        <dbReference type="Proteomes" id="UP001549099"/>
    </source>
</evidence>
<accession>A0ABV2GD75</accession>
<proteinExistence type="predicted"/>